<dbReference type="CDD" id="cd00118">
    <property type="entry name" value="LysM"/>
    <property type="match status" value="2"/>
</dbReference>
<keyword evidence="4" id="KW-1185">Reference proteome</keyword>
<evidence type="ECO:0000256" key="1">
    <source>
        <dbReference type="SAM" id="Phobius"/>
    </source>
</evidence>
<dbReference type="Pfam" id="PF01476">
    <property type="entry name" value="LysM"/>
    <property type="match status" value="2"/>
</dbReference>
<evidence type="ECO:0000259" key="2">
    <source>
        <dbReference type="PROSITE" id="PS51782"/>
    </source>
</evidence>
<organism evidence="3 4">
    <name type="scientific">Aquirufa avitistagni</name>
    <dbReference type="NCBI Taxonomy" id="3104728"/>
    <lineage>
        <taxon>Bacteria</taxon>
        <taxon>Pseudomonadati</taxon>
        <taxon>Bacteroidota</taxon>
        <taxon>Cytophagia</taxon>
        <taxon>Cytophagales</taxon>
        <taxon>Flectobacillaceae</taxon>
        <taxon>Aquirufa</taxon>
    </lineage>
</organism>
<dbReference type="PROSITE" id="PS51782">
    <property type="entry name" value="LYSM"/>
    <property type="match status" value="1"/>
</dbReference>
<dbReference type="InterPro" id="IPR018392">
    <property type="entry name" value="LysM"/>
</dbReference>
<dbReference type="PANTHER" id="PTHR33734:SF22">
    <property type="entry name" value="MEMBRANE-BOUND LYTIC MUREIN TRANSGLYCOSYLASE D"/>
    <property type="match status" value="1"/>
</dbReference>
<reference evidence="3 4" key="1">
    <citation type="submission" date="2024-03" db="EMBL/GenBank/DDBJ databases">
        <title>Aquirufa genome sequencing.</title>
        <authorList>
            <person name="Pitt A."/>
            <person name="Hahn M.W."/>
        </authorList>
    </citation>
    <scope>NUCLEOTIDE SEQUENCE [LARGE SCALE GENOMIC DNA]</scope>
    <source>
        <strain evidence="3 4">OSTEICH-129V</strain>
    </source>
</reference>
<dbReference type="PANTHER" id="PTHR33734">
    <property type="entry name" value="LYSM DOMAIN-CONTAINING GPI-ANCHORED PROTEIN 2"/>
    <property type="match status" value="1"/>
</dbReference>
<keyword evidence="1" id="KW-1133">Transmembrane helix</keyword>
<name>A0ABW6DIQ0_9BACT</name>
<dbReference type="InterPro" id="IPR036779">
    <property type="entry name" value="LysM_dom_sf"/>
</dbReference>
<feature type="transmembrane region" description="Helical" evidence="1">
    <location>
        <begin position="16"/>
        <end position="36"/>
    </location>
</feature>
<dbReference type="SMART" id="SM00257">
    <property type="entry name" value="LysM"/>
    <property type="match status" value="2"/>
</dbReference>
<evidence type="ECO:0000313" key="4">
    <source>
        <dbReference type="Proteomes" id="UP001598138"/>
    </source>
</evidence>
<sequence length="207" mass="22273">MKNPFSFFKESSSSNLPVITLMILLATLAGLVFVGYEHFLGPQTDQLVKAEKALEEDETYLGDVASTMVVDSTMDIAPDSTKSPDTSSVDLAQQKKEAEAEVVPVEPTVVEPAGKPYSYQIASGETASSIATRFGLTEDQVKAMNPGGIKSGAKVKVKIKALHTVGPGDVLRVVAEKYKVSKKSLMEANNKKEDITLRGEQLVIPIK</sequence>
<keyword evidence="1" id="KW-0812">Transmembrane</keyword>
<evidence type="ECO:0000313" key="3">
    <source>
        <dbReference type="EMBL" id="MFD3394825.1"/>
    </source>
</evidence>
<feature type="domain" description="LysM" evidence="2">
    <location>
        <begin position="117"/>
        <end position="173"/>
    </location>
</feature>
<dbReference type="Gene3D" id="3.10.350.10">
    <property type="entry name" value="LysM domain"/>
    <property type="match status" value="2"/>
</dbReference>
<protein>
    <submittedName>
        <fullName evidence="3">LysM peptidoglycan-binding domain-containing protein</fullName>
    </submittedName>
</protein>
<proteinExistence type="predicted"/>
<dbReference type="SUPFAM" id="SSF54106">
    <property type="entry name" value="LysM domain"/>
    <property type="match status" value="2"/>
</dbReference>
<comment type="caution">
    <text evidence="3">The sequence shown here is derived from an EMBL/GenBank/DDBJ whole genome shotgun (WGS) entry which is preliminary data.</text>
</comment>
<gene>
    <name evidence="3" type="ORF">U0R10_09330</name>
</gene>
<dbReference type="Proteomes" id="UP001598138">
    <property type="component" value="Unassembled WGS sequence"/>
</dbReference>
<dbReference type="RefSeq" id="WP_377983700.1">
    <property type="nucleotide sequence ID" value="NZ_JBBKXZ010000003.1"/>
</dbReference>
<accession>A0ABW6DIQ0</accession>
<keyword evidence="1" id="KW-0472">Membrane</keyword>
<dbReference type="EMBL" id="JBBKXZ010000003">
    <property type="protein sequence ID" value="MFD3394825.1"/>
    <property type="molecule type" value="Genomic_DNA"/>
</dbReference>